<evidence type="ECO:0000256" key="6">
    <source>
        <dbReference type="SAM" id="MobiDB-lite"/>
    </source>
</evidence>
<feature type="domain" description="BZIP" evidence="7">
    <location>
        <begin position="37"/>
        <end position="92"/>
    </location>
</feature>
<evidence type="ECO:0000256" key="4">
    <source>
        <dbReference type="ARBA" id="ARBA00023163"/>
    </source>
</evidence>
<evidence type="ECO:0000256" key="1">
    <source>
        <dbReference type="ARBA" id="ARBA00006079"/>
    </source>
</evidence>
<dbReference type="EMBL" id="KB297068">
    <property type="protein sequence ID" value="ELU10991.1"/>
    <property type="molecule type" value="Genomic_DNA"/>
</dbReference>
<dbReference type="OMA" id="ITPLAGH"/>
<accession>R7V3R7</accession>
<feature type="region of interest" description="Disordered" evidence="6">
    <location>
        <begin position="1"/>
        <end position="28"/>
    </location>
</feature>
<dbReference type="FunFam" id="1.20.5.170:FF:000025">
    <property type="entry name" value="nuclear factor interleukin-3-regulated protein-like"/>
    <property type="match status" value="1"/>
</dbReference>
<keyword evidence="4" id="KW-0804">Transcription</keyword>
<dbReference type="Proteomes" id="UP000014760">
    <property type="component" value="Unassembled WGS sequence"/>
</dbReference>
<organism evidence="8">
    <name type="scientific">Capitella teleta</name>
    <name type="common">Polychaete worm</name>
    <dbReference type="NCBI Taxonomy" id="283909"/>
    <lineage>
        <taxon>Eukaryota</taxon>
        <taxon>Metazoa</taxon>
        <taxon>Spiralia</taxon>
        <taxon>Lophotrochozoa</taxon>
        <taxon>Annelida</taxon>
        <taxon>Polychaeta</taxon>
        <taxon>Sedentaria</taxon>
        <taxon>Scolecida</taxon>
        <taxon>Capitellidae</taxon>
        <taxon>Capitella</taxon>
    </lineage>
</organism>
<dbReference type="InterPro" id="IPR004827">
    <property type="entry name" value="bZIP"/>
</dbReference>
<dbReference type="PROSITE" id="PS00036">
    <property type="entry name" value="BZIP_BASIC"/>
    <property type="match status" value="1"/>
</dbReference>
<reference evidence="8 10" key="2">
    <citation type="journal article" date="2013" name="Nature">
        <title>Insights into bilaterian evolution from three spiralian genomes.</title>
        <authorList>
            <person name="Simakov O."/>
            <person name="Marletaz F."/>
            <person name="Cho S.J."/>
            <person name="Edsinger-Gonzales E."/>
            <person name="Havlak P."/>
            <person name="Hellsten U."/>
            <person name="Kuo D.H."/>
            <person name="Larsson T."/>
            <person name="Lv J."/>
            <person name="Arendt D."/>
            <person name="Savage R."/>
            <person name="Osoegawa K."/>
            <person name="de Jong P."/>
            <person name="Grimwood J."/>
            <person name="Chapman J.A."/>
            <person name="Shapiro H."/>
            <person name="Aerts A."/>
            <person name="Otillar R.P."/>
            <person name="Terry A.Y."/>
            <person name="Boore J.L."/>
            <person name="Grigoriev I.V."/>
            <person name="Lindberg D.R."/>
            <person name="Seaver E.C."/>
            <person name="Weisblat D.A."/>
            <person name="Putnam N.H."/>
            <person name="Rokhsar D.S."/>
        </authorList>
    </citation>
    <scope>NUCLEOTIDE SEQUENCE</scope>
    <source>
        <strain evidence="8 10">I ESC-2004</strain>
    </source>
</reference>
<evidence type="ECO:0000256" key="3">
    <source>
        <dbReference type="ARBA" id="ARBA00023125"/>
    </source>
</evidence>
<keyword evidence="5" id="KW-0539">Nucleus</keyword>
<dbReference type="GO" id="GO:0003677">
    <property type="term" value="F:DNA binding"/>
    <property type="evidence" value="ECO:0007669"/>
    <property type="project" value="UniProtKB-KW"/>
</dbReference>
<feature type="non-terminal residue" evidence="8">
    <location>
        <position position="92"/>
    </location>
</feature>
<dbReference type="GO" id="GO:0007623">
    <property type="term" value="P:circadian rhythm"/>
    <property type="evidence" value="ECO:0007669"/>
    <property type="project" value="TreeGrafter"/>
</dbReference>
<dbReference type="HOGENOM" id="CLU_178951_1_0_1"/>
<comment type="similarity">
    <text evidence="1">Belongs to the bZIP family. NFIL3 subfamily.</text>
</comment>
<sequence length="92" mass="11044">MDSLTAGEYDSEDSQCMSASGRQTRKQRQFIPEFKKDDQYWNKRKKNNEAAKRSREKRRINDIQMGQRIMELTQEKDELQREVDALKRKFGL</sequence>
<dbReference type="EnsemblMetazoa" id="CapteT120565">
    <property type="protein sequence ID" value="CapteP120565"/>
    <property type="gene ID" value="CapteG120565"/>
</dbReference>
<dbReference type="EMBL" id="AMQN01005883">
    <property type="status" value="NOT_ANNOTATED_CDS"/>
    <property type="molecule type" value="Genomic_DNA"/>
</dbReference>
<evidence type="ECO:0000256" key="5">
    <source>
        <dbReference type="ARBA" id="ARBA00023242"/>
    </source>
</evidence>
<keyword evidence="10" id="KW-1185">Reference proteome</keyword>
<dbReference type="GO" id="GO:0003700">
    <property type="term" value="F:DNA-binding transcription factor activity"/>
    <property type="evidence" value="ECO:0007669"/>
    <property type="project" value="InterPro"/>
</dbReference>
<gene>
    <name evidence="8" type="ORF">CAPTEDRAFT_120565</name>
</gene>
<dbReference type="PROSITE" id="PS50217">
    <property type="entry name" value="BZIP"/>
    <property type="match status" value="1"/>
</dbReference>
<dbReference type="STRING" id="283909.R7V3R7"/>
<dbReference type="InterPro" id="IPR047229">
    <property type="entry name" value="NFIL3-like"/>
</dbReference>
<evidence type="ECO:0000259" key="7">
    <source>
        <dbReference type="PROSITE" id="PS50217"/>
    </source>
</evidence>
<proteinExistence type="inferred from homology"/>
<reference evidence="10" key="1">
    <citation type="submission" date="2012-12" db="EMBL/GenBank/DDBJ databases">
        <authorList>
            <person name="Hellsten U."/>
            <person name="Grimwood J."/>
            <person name="Chapman J.A."/>
            <person name="Shapiro H."/>
            <person name="Aerts A."/>
            <person name="Otillar R.P."/>
            <person name="Terry A.Y."/>
            <person name="Boore J.L."/>
            <person name="Simakov O."/>
            <person name="Marletaz F."/>
            <person name="Cho S.-J."/>
            <person name="Edsinger-Gonzales E."/>
            <person name="Havlak P."/>
            <person name="Kuo D.-H."/>
            <person name="Larsson T."/>
            <person name="Lv J."/>
            <person name="Arendt D."/>
            <person name="Savage R."/>
            <person name="Osoegawa K."/>
            <person name="de Jong P."/>
            <person name="Lindberg D.R."/>
            <person name="Seaver E.C."/>
            <person name="Weisblat D.A."/>
            <person name="Putnam N.H."/>
            <person name="Grigoriev I.V."/>
            <person name="Rokhsar D.S."/>
        </authorList>
    </citation>
    <scope>NUCLEOTIDE SEQUENCE</scope>
    <source>
        <strain evidence="10">I ESC-2004</strain>
    </source>
</reference>
<keyword evidence="3" id="KW-0238">DNA-binding</keyword>
<evidence type="ECO:0000313" key="9">
    <source>
        <dbReference type="EnsemblMetazoa" id="CapteP120565"/>
    </source>
</evidence>
<dbReference type="SMART" id="SM00338">
    <property type="entry name" value="BRLZ"/>
    <property type="match status" value="1"/>
</dbReference>
<dbReference type="OrthoDB" id="6151507at2759"/>
<dbReference type="Pfam" id="PF07716">
    <property type="entry name" value="bZIP_2"/>
    <property type="match status" value="1"/>
</dbReference>
<reference evidence="9" key="3">
    <citation type="submission" date="2015-06" db="UniProtKB">
        <authorList>
            <consortium name="EnsemblMetazoa"/>
        </authorList>
    </citation>
    <scope>IDENTIFICATION</scope>
</reference>
<evidence type="ECO:0000313" key="10">
    <source>
        <dbReference type="Proteomes" id="UP000014760"/>
    </source>
</evidence>
<dbReference type="SUPFAM" id="SSF57959">
    <property type="entry name" value="Leucine zipper domain"/>
    <property type="match status" value="1"/>
</dbReference>
<dbReference type="PANTHER" id="PTHR15284:SF0">
    <property type="entry name" value="GH23983P"/>
    <property type="match status" value="1"/>
</dbReference>
<dbReference type="AlphaFoldDB" id="R7V3R7"/>
<protein>
    <recommendedName>
        <fullName evidence="7">BZIP domain-containing protein</fullName>
    </recommendedName>
</protein>
<keyword evidence="2" id="KW-0805">Transcription regulation</keyword>
<dbReference type="GO" id="GO:0005634">
    <property type="term" value="C:nucleus"/>
    <property type="evidence" value="ECO:0007669"/>
    <property type="project" value="TreeGrafter"/>
</dbReference>
<name>R7V3R7_CAPTE</name>
<evidence type="ECO:0000256" key="2">
    <source>
        <dbReference type="ARBA" id="ARBA00023015"/>
    </source>
</evidence>
<dbReference type="InterPro" id="IPR046347">
    <property type="entry name" value="bZIP_sf"/>
</dbReference>
<dbReference type="Gene3D" id="1.20.5.170">
    <property type="match status" value="1"/>
</dbReference>
<dbReference type="PANTHER" id="PTHR15284">
    <property type="entry name" value="NUCLEAR FACTOR INTERLEUKIN-3-REGULATED PROTEIN"/>
    <property type="match status" value="1"/>
</dbReference>
<evidence type="ECO:0000313" key="8">
    <source>
        <dbReference type="EMBL" id="ELU10991.1"/>
    </source>
</evidence>